<dbReference type="GO" id="GO:0005524">
    <property type="term" value="F:ATP binding"/>
    <property type="evidence" value="ECO:0007669"/>
    <property type="project" value="UniProtKB-KW"/>
</dbReference>
<dbReference type="GO" id="GO:0000049">
    <property type="term" value="F:tRNA binding"/>
    <property type="evidence" value="ECO:0007669"/>
    <property type="project" value="UniProtKB-KW"/>
</dbReference>
<dbReference type="InterPro" id="IPR023382">
    <property type="entry name" value="MnmA-like_central_sf"/>
</dbReference>
<keyword evidence="11 14" id="KW-0694">RNA-binding</keyword>
<dbReference type="EMBL" id="CP046565">
    <property type="protein sequence ID" value="QJD30223.1"/>
    <property type="molecule type" value="Genomic_DNA"/>
</dbReference>
<keyword evidence="7 14" id="KW-0808">Transferase</keyword>
<dbReference type="GO" id="GO:0002143">
    <property type="term" value="P:tRNA wobble position uridine thiolation"/>
    <property type="evidence" value="ECO:0007669"/>
    <property type="project" value="TreeGrafter"/>
</dbReference>
<dbReference type="Gene3D" id="2.40.30.10">
    <property type="entry name" value="Translation factors"/>
    <property type="match status" value="1"/>
</dbReference>
<accession>A0A858Q8S1</accession>
<dbReference type="EC" id="2.8.1.13" evidence="3 14"/>
<evidence type="ECO:0000256" key="5">
    <source>
        <dbReference type="ARBA" id="ARBA00022490"/>
    </source>
</evidence>
<evidence type="ECO:0000256" key="6">
    <source>
        <dbReference type="ARBA" id="ARBA00022555"/>
    </source>
</evidence>
<dbReference type="AlphaFoldDB" id="A0A858Q8S1"/>
<dbReference type="RefSeq" id="WP_169603497.1">
    <property type="nucleotide sequence ID" value="NZ_CP046565.1"/>
</dbReference>
<reference evidence="18" key="1">
    <citation type="submission" date="2019-12" db="EMBL/GenBank/DDBJ databases">
        <authorList>
            <person name="Awala S.I."/>
            <person name="Rhee S.K."/>
        </authorList>
    </citation>
    <scope>NUCLEOTIDE SEQUENCE [LARGE SCALE GENOMIC DNA]</scope>
    <source>
        <strain evidence="18">IM1</strain>
    </source>
</reference>
<dbReference type="Pfam" id="PF20258">
    <property type="entry name" value="tRNA_Me_trans_C"/>
    <property type="match status" value="1"/>
</dbReference>
<gene>
    <name evidence="14 17" type="primary">mnmA</name>
    <name evidence="17" type="ORF">GNH96_09750</name>
</gene>
<dbReference type="FunFam" id="3.40.50.620:FF:000004">
    <property type="entry name" value="tRNA-specific 2-thiouridylase MnmA"/>
    <property type="match status" value="1"/>
</dbReference>
<comment type="catalytic activity">
    <reaction evidence="13 14">
        <text>S-sulfanyl-L-cysteinyl-[protein] + uridine(34) in tRNA + AH2 + ATP = 2-thiouridine(34) in tRNA + L-cysteinyl-[protein] + A + AMP + diphosphate + H(+)</text>
        <dbReference type="Rhea" id="RHEA:47032"/>
        <dbReference type="Rhea" id="RHEA-COMP:10131"/>
        <dbReference type="Rhea" id="RHEA-COMP:11726"/>
        <dbReference type="Rhea" id="RHEA-COMP:11727"/>
        <dbReference type="Rhea" id="RHEA-COMP:11728"/>
        <dbReference type="ChEBI" id="CHEBI:13193"/>
        <dbReference type="ChEBI" id="CHEBI:15378"/>
        <dbReference type="ChEBI" id="CHEBI:17499"/>
        <dbReference type="ChEBI" id="CHEBI:29950"/>
        <dbReference type="ChEBI" id="CHEBI:30616"/>
        <dbReference type="ChEBI" id="CHEBI:33019"/>
        <dbReference type="ChEBI" id="CHEBI:61963"/>
        <dbReference type="ChEBI" id="CHEBI:65315"/>
        <dbReference type="ChEBI" id="CHEBI:87170"/>
        <dbReference type="ChEBI" id="CHEBI:456215"/>
        <dbReference type="EC" id="2.8.1.13"/>
    </reaction>
</comment>
<dbReference type="HAMAP" id="MF_00144">
    <property type="entry name" value="tRNA_thiouridyl_MnmA"/>
    <property type="match status" value="1"/>
</dbReference>
<dbReference type="Pfam" id="PF20259">
    <property type="entry name" value="tRNA_Me_trans_M"/>
    <property type="match status" value="1"/>
</dbReference>
<dbReference type="Gene3D" id="3.40.50.620">
    <property type="entry name" value="HUPs"/>
    <property type="match status" value="1"/>
</dbReference>
<dbReference type="Proteomes" id="UP000503004">
    <property type="component" value="Chromosome"/>
</dbReference>
<dbReference type="InterPro" id="IPR014729">
    <property type="entry name" value="Rossmann-like_a/b/a_fold"/>
</dbReference>
<evidence type="ECO:0000259" key="16">
    <source>
        <dbReference type="Pfam" id="PF20259"/>
    </source>
</evidence>
<feature type="region of interest" description="Interaction with target base in tRNA" evidence="14">
    <location>
        <begin position="94"/>
        <end position="96"/>
    </location>
</feature>
<evidence type="ECO:0000256" key="9">
    <source>
        <dbReference type="ARBA" id="ARBA00022741"/>
    </source>
</evidence>
<dbReference type="InterPro" id="IPR046885">
    <property type="entry name" value="MnmA-like_C"/>
</dbReference>
<keyword evidence="5 14" id="KW-0963">Cytoplasm</keyword>
<feature type="site" description="Interaction with tRNA" evidence="14">
    <location>
        <position position="124"/>
    </location>
</feature>
<evidence type="ECO:0000256" key="3">
    <source>
        <dbReference type="ARBA" id="ARBA00011949"/>
    </source>
</evidence>
<feature type="domain" description="tRNA-specific 2-thiouridylase MnmA-like central" evidence="16">
    <location>
        <begin position="203"/>
        <end position="271"/>
    </location>
</feature>
<feature type="binding site" evidence="14">
    <location>
        <begin position="8"/>
        <end position="15"/>
    </location>
    <ligand>
        <name>ATP</name>
        <dbReference type="ChEBI" id="CHEBI:30616"/>
    </ligand>
</feature>
<dbReference type="NCBIfam" id="NF001138">
    <property type="entry name" value="PRK00143.1"/>
    <property type="match status" value="1"/>
</dbReference>
<dbReference type="PANTHER" id="PTHR11933">
    <property type="entry name" value="TRNA 5-METHYLAMINOMETHYL-2-THIOURIDYLATE -METHYLTRANSFERASE"/>
    <property type="match status" value="1"/>
</dbReference>
<dbReference type="InterPro" id="IPR046884">
    <property type="entry name" value="MnmA-like_central"/>
</dbReference>
<keyword evidence="6 14" id="KW-0820">tRNA-binding</keyword>
<comment type="caution">
    <text evidence="14">Lacks conserved residue(s) required for the propagation of feature annotation.</text>
</comment>
<dbReference type="GO" id="GO:0005737">
    <property type="term" value="C:cytoplasm"/>
    <property type="evidence" value="ECO:0007669"/>
    <property type="project" value="UniProtKB-SubCell"/>
</dbReference>
<evidence type="ECO:0000256" key="11">
    <source>
        <dbReference type="ARBA" id="ARBA00022884"/>
    </source>
</evidence>
<feature type="domain" description="tRNA-specific 2-thiouridylase MnmA-like C-terminal" evidence="15">
    <location>
        <begin position="281"/>
        <end position="358"/>
    </location>
</feature>
<comment type="function">
    <text evidence="14">Catalyzes the 2-thiolation of uridine at the wobble position (U34) of tRNA, leading to the formation of s(2)U34.</text>
</comment>
<keyword evidence="18" id="KW-1185">Reference proteome</keyword>
<dbReference type="KEGG" id="metu:GNH96_09750"/>
<evidence type="ECO:0000256" key="10">
    <source>
        <dbReference type="ARBA" id="ARBA00022840"/>
    </source>
</evidence>
<dbReference type="SUPFAM" id="SSF52402">
    <property type="entry name" value="Adenine nucleotide alpha hydrolases-like"/>
    <property type="match status" value="1"/>
</dbReference>
<dbReference type="Gene3D" id="2.30.30.280">
    <property type="entry name" value="Adenine nucleotide alpha hydrolases-like domains"/>
    <property type="match status" value="1"/>
</dbReference>
<name>A0A858Q8S1_9GAMM</name>
<comment type="subcellular location">
    <subcellularLocation>
        <location evidence="1 14">Cytoplasm</location>
    </subcellularLocation>
</comment>
<feature type="active site" description="Nucleophile" evidence="14">
    <location>
        <position position="99"/>
    </location>
</feature>
<keyword evidence="10 14" id="KW-0067">ATP-binding</keyword>
<keyword evidence="9 14" id="KW-0547">Nucleotide-binding</keyword>
<dbReference type="Pfam" id="PF03054">
    <property type="entry name" value="tRNA_Me_trans"/>
    <property type="match status" value="1"/>
</dbReference>
<keyword evidence="12" id="KW-1015">Disulfide bond</keyword>
<dbReference type="PANTHER" id="PTHR11933:SF5">
    <property type="entry name" value="MITOCHONDRIAL TRNA-SPECIFIC 2-THIOURIDYLASE 1"/>
    <property type="match status" value="1"/>
</dbReference>
<dbReference type="FunFam" id="2.40.30.10:FF:000023">
    <property type="entry name" value="tRNA-specific 2-thiouridylase MnmA"/>
    <property type="match status" value="1"/>
</dbReference>
<feature type="binding site" evidence="14">
    <location>
        <position position="123"/>
    </location>
    <ligand>
        <name>ATP</name>
        <dbReference type="ChEBI" id="CHEBI:30616"/>
    </ligand>
</feature>
<evidence type="ECO:0000313" key="17">
    <source>
        <dbReference type="EMBL" id="QJD30223.1"/>
    </source>
</evidence>
<evidence type="ECO:0000256" key="2">
    <source>
        <dbReference type="ARBA" id="ARBA00006191"/>
    </source>
</evidence>
<dbReference type="FunFam" id="2.30.30.280:FF:000001">
    <property type="entry name" value="tRNA-specific 2-thiouridylase MnmA"/>
    <property type="match status" value="1"/>
</dbReference>
<keyword evidence="8 14" id="KW-0819">tRNA processing</keyword>
<dbReference type="NCBIfam" id="TIGR00420">
    <property type="entry name" value="trmU"/>
    <property type="match status" value="1"/>
</dbReference>
<feature type="site" description="Interaction with tRNA" evidence="14">
    <location>
        <position position="342"/>
    </location>
</feature>
<dbReference type="GO" id="GO:0103016">
    <property type="term" value="F:tRNA-uridine 2-sulfurtransferase activity"/>
    <property type="evidence" value="ECO:0007669"/>
    <property type="project" value="UniProtKB-EC"/>
</dbReference>
<evidence type="ECO:0000259" key="15">
    <source>
        <dbReference type="Pfam" id="PF20258"/>
    </source>
</evidence>
<organism evidence="17 18">
    <name type="scientific">Methylococcus geothermalis</name>
    <dbReference type="NCBI Taxonomy" id="2681310"/>
    <lineage>
        <taxon>Bacteria</taxon>
        <taxon>Pseudomonadati</taxon>
        <taxon>Pseudomonadota</taxon>
        <taxon>Gammaproteobacteria</taxon>
        <taxon>Methylococcales</taxon>
        <taxon>Methylococcaceae</taxon>
        <taxon>Methylococcus</taxon>
    </lineage>
</organism>
<evidence type="ECO:0000256" key="12">
    <source>
        <dbReference type="ARBA" id="ARBA00023157"/>
    </source>
</evidence>
<comment type="similarity">
    <text evidence="2 14">Belongs to the MnmA/TRMU family.</text>
</comment>
<dbReference type="CDD" id="cd01998">
    <property type="entry name" value="MnmA_TRMU-like"/>
    <property type="match status" value="1"/>
</dbReference>
<evidence type="ECO:0000256" key="4">
    <source>
        <dbReference type="ARBA" id="ARBA00013805"/>
    </source>
</evidence>
<feature type="binding site" evidence="14">
    <location>
        <position position="34"/>
    </location>
    <ligand>
        <name>ATP</name>
        <dbReference type="ChEBI" id="CHEBI:30616"/>
    </ligand>
</feature>
<feature type="active site" description="Cysteine persulfide intermediate" evidence="14">
    <location>
        <position position="195"/>
    </location>
</feature>
<evidence type="ECO:0000256" key="8">
    <source>
        <dbReference type="ARBA" id="ARBA00022694"/>
    </source>
</evidence>
<feature type="region of interest" description="Interaction with tRNA" evidence="14">
    <location>
        <begin position="309"/>
        <end position="310"/>
    </location>
</feature>
<evidence type="ECO:0000256" key="1">
    <source>
        <dbReference type="ARBA" id="ARBA00004496"/>
    </source>
</evidence>
<evidence type="ECO:0000256" key="7">
    <source>
        <dbReference type="ARBA" id="ARBA00022679"/>
    </source>
</evidence>
<evidence type="ECO:0000256" key="14">
    <source>
        <dbReference type="HAMAP-Rule" id="MF_00144"/>
    </source>
</evidence>
<feature type="region of interest" description="Interaction with tRNA" evidence="14">
    <location>
        <begin position="145"/>
        <end position="147"/>
    </location>
</feature>
<proteinExistence type="inferred from homology"/>
<evidence type="ECO:0000256" key="13">
    <source>
        <dbReference type="ARBA" id="ARBA00051542"/>
    </source>
</evidence>
<protein>
    <recommendedName>
        <fullName evidence="4 14">tRNA-specific 2-thiouridylase MnmA</fullName>
        <ecNumber evidence="3 14">2.8.1.13</ecNumber>
    </recommendedName>
</protein>
<dbReference type="InterPro" id="IPR004506">
    <property type="entry name" value="MnmA-like"/>
</dbReference>
<sequence length="371" mass="41313">MKPHVIVGMSGGVDSSVAALLLLRQGYRVSGLFMKNWEEDDGTEYCTAVQDFADAKQVCERLGIELHAVNFAAEYWDEVFEVFLSEYRAGRTPNPDILCNKQIKFKAFLAYAEDLGADLIAMGHYARVAREGGRFRLLKGCDAGKDQSYFLYTLQQEQLARTLFPLGELHKTEVRVLATQAGFANDAKKDSTGICFIGERRFKDFLERYLPAQPGEIRTPEGRLLGRHDGLMYYTLGQRSGLGIGGIKEGGQEPWYVLDKDLANNVLVVGQGHDHPLLYRDALEAGRLDWVDGSGPAPGEVLRCTAKTRYRQNDQDCRIRIIGEDRLEVVFDRPQRAVTPGQSVVFYLGDRCLGGGVIDLTFNTVSKAEAA</sequence>
<evidence type="ECO:0000313" key="18">
    <source>
        <dbReference type="Proteomes" id="UP000503004"/>
    </source>
</evidence>